<dbReference type="Pfam" id="PF12760">
    <property type="entry name" value="Zn_ribbon_IS1595"/>
    <property type="match status" value="1"/>
</dbReference>
<keyword evidence="3" id="KW-1185">Reference proteome</keyword>
<evidence type="ECO:0000259" key="1">
    <source>
        <dbReference type="Pfam" id="PF12760"/>
    </source>
</evidence>
<dbReference type="AlphaFoldDB" id="A0A430JD38"/>
<comment type="caution">
    <text evidence="2">The sequence shown here is derived from an EMBL/GenBank/DDBJ whole genome shotgun (WGS) entry which is preliminary data.</text>
</comment>
<dbReference type="EMBL" id="RXHU01000042">
    <property type="protein sequence ID" value="RTE08899.1"/>
    <property type="molecule type" value="Genomic_DNA"/>
</dbReference>
<evidence type="ECO:0000313" key="2">
    <source>
        <dbReference type="EMBL" id="RTE08899.1"/>
    </source>
</evidence>
<sequence>MRLSNLTLEQFNSQFATEEACVTFIYQSKWPHGFSCPRCQFRHAYVINSRRVPLYECSRCQHQTSLIAGTIMENSRTSLKKWLLAIYLTARSHIGTTAVELAKRIQVTYKTAWLMLHKIRTSIHLADQKEPLKGTVQINAGIYGKSPKSSSYKQPSEHLVLVGSTLNSNHEWEHVKIKHIAAPRSRYKEITRTDLLSFQESHLDASVTSCQAVTGFYTPRKQRPLLQFVTQASNWLKTTFHGIGPRHLQKYLDEFTYKLNLSLKNIAIFDHLLQICVSQHG</sequence>
<name>A0A430JD38_9BACL</name>
<gene>
    <name evidence="2" type="ORF">EJQ19_15390</name>
</gene>
<dbReference type="InterPro" id="IPR024442">
    <property type="entry name" value="Transposase_Zn_ribbon"/>
</dbReference>
<accession>A0A430JD38</accession>
<dbReference type="OrthoDB" id="9769409at2"/>
<evidence type="ECO:0000313" key="3">
    <source>
        <dbReference type="Proteomes" id="UP000276128"/>
    </source>
</evidence>
<protein>
    <submittedName>
        <fullName evidence="2">Transposase</fullName>
    </submittedName>
</protein>
<reference evidence="2 3" key="1">
    <citation type="submission" date="2018-12" db="EMBL/GenBank/DDBJ databases">
        <title>Bacillus ochoae sp. nov., Paenibacillus whitsoniae sp. nov., Paenibacillus spiritus sp. nov. Isolated from the Mars Exploration Rover during spacecraft assembly.</title>
        <authorList>
            <person name="Seuylemezian A."/>
            <person name="Vaishampayan P."/>
        </authorList>
    </citation>
    <scope>NUCLEOTIDE SEQUENCE [LARGE SCALE GENOMIC DNA]</scope>
    <source>
        <strain evidence="2 3">MER 54</strain>
    </source>
</reference>
<dbReference type="Proteomes" id="UP000276128">
    <property type="component" value="Unassembled WGS sequence"/>
</dbReference>
<feature type="domain" description="Transposase zinc-ribbon" evidence="1">
    <location>
        <begin position="17"/>
        <end position="63"/>
    </location>
</feature>
<organism evidence="2 3">
    <name type="scientific">Paenibacillus whitsoniae</name>
    <dbReference type="NCBI Taxonomy" id="2496558"/>
    <lineage>
        <taxon>Bacteria</taxon>
        <taxon>Bacillati</taxon>
        <taxon>Bacillota</taxon>
        <taxon>Bacilli</taxon>
        <taxon>Bacillales</taxon>
        <taxon>Paenibacillaceae</taxon>
        <taxon>Paenibacillus</taxon>
    </lineage>
</organism>
<dbReference type="RefSeq" id="WP_126142115.1">
    <property type="nucleotide sequence ID" value="NZ_RXHU01000042.1"/>
</dbReference>
<proteinExistence type="predicted"/>